<evidence type="ECO:0000313" key="2">
    <source>
        <dbReference type="Proteomes" id="UP000190559"/>
    </source>
</evidence>
<comment type="caution">
    <text evidence="1">The sequence shown here is derived from an EMBL/GenBank/DDBJ whole genome shotgun (WGS) entry which is preliminary data.</text>
</comment>
<gene>
    <name evidence="1" type="ORF">Xmlh_05875</name>
</gene>
<reference evidence="1 2" key="1">
    <citation type="submission" date="2015-12" db="EMBL/GenBank/DDBJ databases">
        <authorList>
            <person name="Shamseldin A."/>
            <person name="Moawad H."/>
            <person name="Abd El-Rahim W.M."/>
            <person name="Sadowsky M.J."/>
        </authorList>
    </citation>
    <scope>NUCLEOTIDE SEQUENCE [LARGE SCALE GENOMIC DNA]</scope>
    <source>
        <strain evidence="1 2">LMG9050</strain>
    </source>
</reference>
<protein>
    <submittedName>
        <fullName evidence="1">Uncharacterized protein</fullName>
    </submittedName>
</protein>
<accession>A0A1T1P9N3</accession>
<dbReference type="AlphaFoldDB" id="A0A1T1P9N3"/>
<organism evidence="1 2">
    <name type="scientific">Xanthomonas axonopodis pv. melhusii</name>
    <dbReference type="NCBI Taxonomy" id="487834"/>
    <lineage>
        <taxon>Bacteria</taxon>
        <taxon>Pseudomonadati</taxon>
        <taxon>Pseudomonadota</taxon>
        <taxon>Gammaproteobacteria</taxon>
        <taxon>Lysobacterales</taxon>
        <taxon>Lysobacteraceae</taxon>
        <taxon>Xanthomonas</taxon>
    </lineage>
</organism>
<dbReference type="EMBL" id="LOJW01000005">
    <property type="protein sequence ID" value="OOW72241.1"/>
    <property type="molecule type" value="Genomic_DNA"/>
</dbReference>
<proteinExistence type="predicted"/>
<name>A0A1T1P9N3_9XANT</name>
<dbReference type="Proteomes" id="UP000190559">
    <property type="component" value="Unassembled WGS sequence"/>
</dbReference>
<evidence type="ECO:0000313" key="1">
    <source>
        <dbReference type="EMBL" id="OOW72241.1"/>
    </source>
</evidence>
<sequence length="130" mass="15264">MLDEVKTFDFMFDYDILFWFSRMGMEVSSQGYFYIHSSEHSTWNAHSIATVWYRQIHGLVRLLRLHGYEVNAELLAFIESKFKDVDSVERVLALVPQSRLANLDDSCMGDLQAYKLEELSRWMEGIAEKV</sequence>